<proteinExistence type="predicted"/>
<name>A0A396HIK6_MEDTR</name>
<dbReference type="EMBL" id="PSQE01000006">
    <property type="protein sequence ID" value="RHN52448.1"/>
    <property type="molecule type" value="Genomic_DNA"/>
</dbReference>
<comment type="caution">
    <text evidence="2">The sequence shown here is derived from an EMBL/GenBank/DDBJ whole genome shotgun (WGS) entry which is preliminary data.</text>
</comment>
<feature type="region of interest" description="Disordered" evidence="1">
    <location>
        <begin position="1"/>
        <end position="51"/>
    </location>
</feature>
<feature type="compositionally biased region" description="Basic and acidic residues" evidence="1">
    <location>
        <begin position="22"/>
        <end position="47"/>
    </location>
</feature>
<protein>
    <submittedName>
        <fullName evidence="2">Uncharacterized protein</fullName>
    </submittedName>
</protein>
<dbReference type="Proteomes" id="UP000265566">
    <property type="component" value="Chromosome 6"/>
</dbReference>
<gene>
    <name evidence="2" type="ORF">MtrunA17_Chr6g0480661</name>
</gene>
<organism evidence="2">
    <name type="scientific">Medicago truncatula</name>
    <name type="common">Barrel medic</name>
    <name type="synonym">Medicago tribuloides</name>
    <dbReference type="NCBI Taxonomy" id="3880"/>
    <lineage>
        <taxon>Eukaryota</taxon>
        <taxon>Viridiplantae</taxon>
        <taxon>Streptophyta</taxon>
        <taxon>Embryophyta</taxon>
        <taxon>Tracheophyta</taxon>
        <taxon>Spermatophyta</taxon>
        <taxon>Magnoliopsida</taxon>
        <taxon>eudicotyledons</taxon>
        <taxon>Gunneridae</taxon>
        <taxon>Pentapetalae</taxon>
        <taxon>rosids</taxon>
        <taxon>fabids</taxon>
        <taxon>Fabales</taxon>
        <taxon>Fabaceae</taxon>
        <taxon>Papilionoideae</taxon>
        <taxon>50 kb inversion clade</taxon>
        <taxon>NPAAA clade</taxon>
        <taxon>Hologalegina</taxon>
        <taxon>IRL clade</taxon>
        <taxon>Trifolieae</taxon>
        <taxon>Medicago</taxon>
    </lineage>
</organism>
<evidence type="ECO:0000256" key="1">
    <source>
        <dbReference type="SAM" id="MobiDB-lite"/>
    </source>
</evidence>
<dbReference type="AlphaFoldDB" id="A0A396HIK6"/>
<dbReference type="Gramene" id="rna37129">
    <property type="protein sequence ID" value="RHN52448.1"/>
    <property type="gene ID" value="gene37129"/>
</dbReference>
<reference evidence="2" key="1">
    <citation type="journal article" date="2018" name="Nat. Plants">
        <title>Whole-genome landscape of Medicago truncatula symbiotic genes.</title>
        <authorList>
            <person name="Pecrix Y."/>
            <person name="Gamas P."/>
            <person name="Carrere S."/>
        </authorList>
    </citation>
    <scope>NUCLEOTIDE SEQUENCE</scope>
    <source>
        <tissue evidence="2">Leaves</tissue>
    </source>
</reference>
<sequence length="106" mass="11842">MTKVVGPSKGVDYGGEGEDGGVWERGEDRGEMWEREEVGVESEERSGELGVGEEVEFEEVCVYGTRVEESGSWRVETLGYNGLEHWNETVMVMVIVLRVLGLELET</sequence>
<evidence type="ECO:0000313" key="2">
    <source>
        <dbReference type="EMBL" id="RHN52448.1"/>
    </source>
</evidence>
<accession>A0A396HIK6</accession>